<dbReference type="Proteomes" id="UP000238882">
    <property type="component" value="Unassembled WGS sequence"/>
</dbReference>
<dbReference type="AlphaFoldDB" id="A0A2S7WJY1"/>
<evidence type="ECO:0000313" key="2">
    <source>
        <dbReference type="Proteomes" id="UP000238882"/>
    </source>
</evidence>
<accession>A0A2S7WJY1</accession>
<dbReference type="RefSeq" id="WP_105014493.1">
    <property type="nucleotide sequence ID" value="NZ_MSCN01000001.1"/>
</dbReference>
<reference evidence="1 2" key="1">
    <citation type="submission" date="2016-12" db="EMBL/GenBank/DDBJ databases">
        <title>Trade-off between light-utilization and light-protection in marine flavobacteria.</title>
        <authorList>
            <person name="Kumagai Y."/>
            <person name="Yoshizawa S."/>
            <person name="Kogure K."/>
            <person name="Iwasaki W."/>
        </authorList>
    </citation>
    <scope>NUCLEOTIDE SEQUENCE [LARGE SCALE GENOMIC DNA]</scope>
    <source>
        <strain evidence="1 2">NBRC 108759</strain>
    </source>
</reference>
<dbReference type="OrthoDB" id="1202594at2"/>
<dbReference type="EMBL" id="MSCN01000001">
    <property type="protein sequence ID" value="PQJ77910.1"/>
    <property type="molecule type" value="Genomic_DNA"/>
</dbReference>
<proteinExistence type="predicted"/>
<keyword evidence="2" id="KW-1185">Reference proteome</keyword>
<organism evidence="1 2">
    <name type="scientific">Polaribacter porphyrae</name>
    <dbReference type="NCBI Taxonomy" id="1137780"/>
    <lineage>
        <taxon>Bacteria</taxon>
        <taxon>Pseudomonadati</taxon>
        <taxon>Bacteroidota</taxon>
        <taxon>Flavobacteriia</taxon>
        <taxon>Flavobacteriales</taxon>
        <taxon>Flavobacteriaceae</taxon>
    </lineage>
</organism>
<sequence>MKFYKISSVFIAFCLLSCDEKSSSNIYLYSFQKSKAERFLLEIKKENHNKLYFYSNKKDSIKDLNIVYNLEKDFLVSEKDTFYFIKKSYKTKDYEYKMYQPKTIKSHTITLVFHKNYGLLSSSVWGADFLFLKDSLSSFKNEAIFKEIMLEKNKIYLE</sequence>
<evidence type="ECO:0000313" key="1">
    <source>
        <dbReference type="EMBL" id="PQJ77910.1"/>
    </source>
</evidence>
<gene>
    <name evidence="1" type="ORF">BTO18_01345</name>
</gene>
<comment type="caution">
    <text evidence="1">The sequence shown here is derived from an EMBL/GenBank/DDBJ whole genome shotgun (WGS) entry which is preliminary data.</text>
</comment>
<name>A0A2S7WJY1_9FLAO</name>
<protein>
    <submittedName>
        <fullName evidence="1">Uncharacterized protein</fullName>
    </submittedName>
</protein>